<dbReference type="InterPro" id="IPR007648">
    <property type="entry name" value="ATPase_inhibitor_mt"/>
</dbReference>
<dbReference type="AlphaFoldDB" id="A0A1S8B4B7"/>
<reference evidence="7 8" key="1">
    <citation type="submission" date="2017-01" db="EMBL/GenBank/DDBJ databases">
        <title>Draft genome sequence of Diplodia seriata F98.1, a fungal species involved in grapevine trunk diseases.</title>
        <authorList>
            <person name="Robert-Siegwald G."/>
            <person name="Vallet J."/>
            <person name="Abou-Mansour E."/>
            <person name="Xu J."/>
            <person name="Rey P."/>
            <person name="Bertsch C."/>
            <person name="Rego C."/>
            <person name="Larignon P."/>
            <person name="Fontaine F."/>
            <person name="Lebrun M.-H."/>
        </authorList>
    </citation>
    <scope>NUCLEOTIDE SEQUENCE [LARGE SCALE GENOMIC DNA]</scope>
    <source>
        <strain evidence="7 8">F98.1</strain>
    </source>
</reference>
<feature type="region of interest" description="Disordered" evidence="6">
    <location>
        <begin position="22"/>
        <end position="44"/>
    </location>
</feature>
<comment type="caution">
    <text evidence="7">The sequence shown here is derived from an EMBL/GenBank/DDBJ whole genome shotgun (WGS) entry which is preliminary data.</text>
</comment>
<evidence type="ECO:0000256" key="4">
    <source>
        <dbReference type="RuleBase" id="RU368087"/>
    </source>
</evidence>
<dbReference type="STRING" id="420778.A0A1S8B4B7"/>
<dbReference type="Pfam" id="PF04568">
    <property type="entry name" value="IATP"/>
    <property type="match status" value="1"/>
</dbReference>
<keyword evidence="3" id="KW-0496">Mitochondrion</keyword>
<proteinExistence type="inferred from homology"/>
<comment type="function">
    <text evidence="4">Inhibits the enzyme activity of ATPase.</text>
</comment>
<name>A0A1S8B4B7_9PEZI</name>
<organism evidence="7 8">
    <name type="scientific">Diplodia seriata</name>
    <dbReference type="NCBI Taxonomy" id="420778"/>
    <lineage>
        <taxon>Eukaryota</taxon>
        <taxon>Fungi</taxon>
        <taxon>Dikarya</taxon>
        <taxon>Ascomycota</taxon>
        <taxon>Pezizomycotina</taxon>
        <taxon>Dothideomycetes</taxon>
        <taxon>Dothideomycetes incertae sedis</taxon>
        <taxon>Botryosphaeriales</taxon>
        <taxon>Botryosphaeriaceae</taxon>
        <taxon>Diplodia</taxon>
    </lineage>
</organism>
<dbReference type="GO" id="GO:0005739">
    <property type="term" value="C:mitochondrion"/>
    <property type="evidence" value="ECO:0007669"/>
    <property type="project" value="UniProtKB-SubCell"/>
</dbReference>
<dbReference type="Gene3D" id="1.20.5.500">
    <property type="entry name" value="Single helix bin"/>
    <property type="match status" value="1"/>
</dbReference>
<evidence type="ECO:0000256" key="5">
    <source>
        <dbReference type="SAM" id="Coils"/>
    </source>
</evidence>
<gene>
    <name evidence="7" type="ORF">BK809_0006712</name>
</gene>
<evidence type="ECO:0000256" key="6">
    <source>
        <dbReference type="SAM" id="MobiDB-lite"/>
    </source>
</evidence>
<keyword evidence="5" id="KW-0175">Coiled coil</keyword>
<evidence type="ECO:0000256" key="1">
    <source>
        <dbReference type="ARBA" id="ARBA00004173"/>
    </source>
</evidence>
<evidence type="ECO:0000313" key="7">
    <source>
        <dbReference type="EMBL" id="OMP82402.1"/>
    </source>
</evidence>
<dbReference type="Proteomes" id="UP000190776">
    <property type="component" value="Unassembled WGS sequence"/>
</dbReference>
<evidence type="ECO:0000256" key="3">
    <source>
        <dbReference type="ARBA" id="ARBA00023128"/>
    </source>
</evidence>
<feature type="coiled-coil region" evidence="5">
    <location>
        <begin position="58"/>
        <end position="85"/>
    </location>
</feature>
<comment type="subcellular location">
    <subcellularLocation>
        <location evidence="1">Mitochondrion</location>
    </subcellularLocation>
</comment>
<sequence length="101" mass="11729">MLRTTITRALRTPAAARPFSTSIRAMGAGDTGSIRSGGEKAADTWNKREAANEELYIRQEEKRKLMALKDKLKKQREHIDELERHMFVFSRRPTHFWFHGS</sequence>
<dbReference type="OrthoDB" id="5532350at2759"/>
<dbReference type="SUPFAM" id="SSF64602">
    <property type="entry name" value="F1 ATPase inhibitor, IF1, C-terminal domain"/>
    <property type="match status" value="1"/>
</dbReference>
<accession>A0A1S8B4B7</accession>
<evidence type="ECO:0000256" key="2">
    <source>
        <dbReference type="ARBA" id="ARBA00010901"/>
    </source>
</evidence>
<protein>
    <recommendedName>
        <fullName evidence="4">ATPase inhibitor, mitochondrial</fullName>
    </recommendedName>
</protein>
<evidence type="ECO:0000313" key="8">
    <source>
        <dbReference type="Proteomes" id="UP000190776"/>
    </source>
</evidence>
<dbReference type="EMBL" id="MSZU01000114">
    <property type="protein sequence ID" value="OMP82402.1"/>
    <property type="molecule type" value="Genomic_DNA"/>
</dbReference>
<dbReference type="GO" id="GO:0042030">
    <property type="term" value="F:ATPase inhibitor activity"/>
    <property type="evidence" value="ECO:0007669"/>
    <property type="project" value="InterPro"/>
</dbReference>
<comment type="similarity">
    <text evidence="2 4">Belongs to the ATPase inhibitor family.</text>
</comment>